<dbReference type="Gene3D" id="3.30.40.10">
    <property type="entry name" value="Zinc/RING finger domain, C3HC4 (zinc finger)"/>
    <property type="match status" value="1"/>
</dbReference>
<dbReference type="Proteomes" id="UP000324897">
    <property type="component" value="Chromosome 7"/>
</dbReference>
<comment type="caution">
    <text evidence="9">The sequence shown here is derived from an EMBL/GenBank/DDBJ whole genome shotgun (WGS) entry which is preliminary data.</text>
</comment>
<dbReference type="Pfam" id="PF16040">
    <property type="entry name" value="APD1-4_N"/>
    <property type="match status" value="1"/>
</dbReference>
<keyword evidence="6" id="KW-0472">Membrane</keyword>
<organism evidence="9 10">
    <name type="scientific">Eragrostis curvula</name>
    <name type="common">weeping love grass</name>
    <dbReference type="NCBI Taxonomy" id="38414"/>
    <lineage>
        <taxon>Eukaryota</taxon>
        <taxon>Viridiplantae</taxon>
        <taxon>Streptophyta</taxon>
        <taxon>Embryophyta</taxon>
        <taxon>Tracheophyta</taxon>
        <taxon>Spermatophyta</taxon>
        <taxon>Magnoliopsida</taxon>
        <taxon>Liliopsida</taxon>
        <taxon>Poales</taxon>
        <taxon>Poaceae</taxon>
        <taxon>PACMAD clade</taxon>
        <taxon>Chloridoideae</taxon>
        <taxon>Eragrostideae</taxon>
        <taxon>Eragrostidinae</taxon>
        <taxon>Eragrostis</taxon>
    </lineage>
</organism>
<dbReference type="InterPro" id="IPR032008">
    <property type="entry name" value="APD1-4_N"/>
</dbReference>
<evidence type="ECO:0000256" key="6">
    <source>
        <dbReference type="SAM" id="Phobius"/>
    </source>
</evidence>
<dbReference type="AlphaFoldDB" id="A0A5J9UBM6"/>
<keyword evidence="2 4" id="KW-0863">Zinc-finger</keyword>
<feature type="chain" id="PRO_5023832201" description="RING-type domain-containing protein" evidence="7">
    <location>
        <begin position="21"/>
        <end position="385"/>
    </location>
</feature>
<dbReference type="InterPro" id="IPR032010">
    <property type="entry name" value="APD1-4_M"/>
</dbReference>
<keyword evidence="1" id="KW-0479">Metal-binding</keyword>
<dbReference type="EMBL" id="RWGY01000029">
    <property type="protein sequence ID" value="TVU20558.1"/>
    <property type="molecule type" value="Genomic_DNA"/>
</dbReference>
<dbReference type="PANTHER" id="PTHR46858:SF5">
    <property type="entry name" value="E3 UBIQUITIN-PROTEIN LIGASE APD1-RELATED"/>
    <property type="match status" value="1"/>
</dbReference>
<dbReference type="Pfam" id="PF13920">
    <property type="entry name" value="zf-C3HC4_3"/>
    <property type="match status" value="1"/>
</dbReference>
<evidence type="ECO:0000256" key="4">
    <source>
        <dbReference type="PROSITE-ProRule" id="PRU00175"/>
    </source>
</evidence>
<dbReference type="GO" id="GO:0016567">
    <property type="term" value="P:protein ubiquitination"/>
    <property type="evidence" value="ECO:0007669"/>
    <property type="project" value="TreeGrafter"/>
</dbReference>
<dbReference type="InterPro" id="IPR001841">
    <property type="entry name" value="Znf_RING"/>
</dbReference>
<dbReference type="GO" id="GO:0009705">
    <property type="term" value="C:plant-type vacuole membrane"/>
    <property type="evidence" value="ECO:0007669"/>
    <property type="project" value="TreeGrafter"/>
</dbReference>
<evidence type="ECO:0000256" key="2">
    <source>
        <dbReference type="ARBA" id="ARBA00022771"/>
    </source>
</evidence>
<feature type="region of interest" description="Disordered" evidence="5">
    <location>
        <begin position="287"/>
        <end position="329"/>
    </location>
</feature>
<feature type="domain" description="RING-type" evidence="8">
    <location>
        <begin position="334"/>
        <end position="373"/>
    </location>
</feature>
<dbReference type="OrthoDB" id="3045089at2759"/>
<keyword evidence="10" id="KW-1185">Reference proteome</keyword>
<dbReference type="GO" id="GO:0005768">
    <property type="term" value="C:endosome"/>
    <property type="evidence" value="ECO:0007669"/>
    <property type="project" value="TreeGrafter"/>
</dbReference>
<keyword evidence="6" id="KW-0812">Transmembrane</keyword>
<protein>
    <recommendedName>
        <fullName evidence="8">RING-type domain-containing protein</fullName>
    </recommendedName>
</protein>
<accession>A0A5J9UBM6</accession>
<feature type="compositionally biased region" description="Basic and acidic residues" evidence="5">
    <location>
        <begin position="287"/>
        <end position="300"/>
    </location>
</feature>
<evidence type="ECO:0000256" key="1">
    <source>
        <dbReference type="ARBA" id="ARBA00022723"/>
    </source>
</evidence>
<name>A0A5J9UBM6_9POAL</name>
<dbReference type="Pfam" id="PF16041">
    <property type="entry name" value="APD1-4_M"/>
    <property type="match status" value="1"/>
</dbReference>
<proteinExistence type="predicted"/>
<evidence type="ECO:0000313" key="9">
    <source>
        <dbReference type="EMBL" id="TVU20558.1"/>
    </source>
</evidence>
<keyword evidence="6" id="KW-1133">Transmembrane helix</keyword>
<evidence type="ECO:0000256" key="7">
    <source>
        <dbReference type="SAM" id="SignalP"/>
    </source>
</evidence>
<dbReference type="PANTHER" id="PTHR46858">
    <property type="entry name" value="OS05G0521000 PROTEIN"/>
    <property type="match status" value="1"/>
</dbReference>
<dbReference type="GO" id="GO:0061630">
    <property type="term" value="F:ubiquitin protein ligase activity"/>
    <property type="evidence" value="ECO:0007669"/>
    <property type="project" value="TreeGrafter"/>
</dbReference>
<dbReference type="SUPFAM" id="SSF57850">
    <property type="entry name" value="RING/U-box"/>
    <property type="match status" value="1"/>
</dbReference>
<sequence>MEPAMFRFVSLLAFCFLVSGALMLGYYGEVEVAIGPGCSLLVQPSSVFVKGIKVSAASGPQVSDGGLMLYGLAGAPPMDVPAERSETRRVVVPANFHREWVYFLNKGARIEAAYSVDAETDVPYPLCIVIAQGKESFIKWTEEPTEHNTALSWHLVQGTGTIEQNIDQSSEYYIAVHNLNDHQDTTVQLNIRIRTLIYNTTGAEYRCSPAQHVCTYRVPFVGPNVAVLSSDIRKRLDSDEQRVKLSYEPRWIVYVVGSAILAIVLMLLYEIVSMLFDPCDRGGRGGVERRTPLLTSKEDDSASLGSSYDSVSHDDDDDDGAAERGADGGGDEGCVVCRDARKDCFFLPCGHSATCYACGARIVEEHGSCPLCRRKLKKAKRIFVV</sequence>
<evidence type="ECO:0000256" key="3">
    <source>
        <dbReference type="ARBA" id="ARBA00022833"/>
    </source>
</evidence>
<dbReference type="GO" id="GO:0008270">
    <property type="term" value="F:zinc ion binding"/>
    <property type="evidence" value="ECO:0007669"/>
    <property type="project" value="UniProtKB-KW"/>
</dbReference>
<evidence type="ECO:0000313" key="10">
    <source>
        <dbReference type="Proteomes" id="UP000324897"/>
    </source>
</evidence>
<dbReference type="Gramene" id="TVU20558">
    <property type="protein sequence ID" value="TVU20558"/>
    <property type="gene ID" value="EJB05_36772"/>
</dbReference>
<feature type="signal peptide" evidence="7">
    <location>
        <begin position="1"/>
        <end position="20"/>
    </location>
</feature>
<reference evidence="9 10" key="1">
    <citation type="journal article" date="2019" name="Sci. Rep.">
        <title>A high-quality genome of Eragrostis curvula grass provides insights into Poaceae evolution and supports new strategies to enhance forage quality.</title>
        <authorList>
            <person name="Carballo J."/>
            <person name="Santos B.A.C.M."/>
            <person name="Zappacosta D."/>
            <person name="Garbus I."/>
            <person name="Selva J.P."/>
            <person name="Gallo C.A."/>
            <person name="Diaz A."/>
            <person name="Albertini E."/>
            <person name="Caccamo M."/>
            <person name="Echenique V."/>
        </authorList>
    </citation>
    <scope>NUCLEOTIDE SEQUENCE [LARGE SCALE GENOMIC DNA]</scope>
    <source>
        <strain evidence="10">cv. Victoria</strain>
        <tissue evidence="9">Leaf</tissue>
    </source>
</reference>
<evidence type="ECO:0000259" key="8">
    <source>
        <dbReference type="PROSITE" id="PS50089"/>
    </source>
</evidence>
<dbReference type="PROSITE" id="PS50089">
    <property type="entry name" value="ZF_RING_2"/>
    <property type="match status" value="1"/>
</dbReference>
<evidence type="ECO:0000256" key="5">
    <source>
        <dbReference type="SAM" id="MobiDB-lite"/>
    </source>
</evidence>
<gene>
    <name evidence="9" type="ORF">EJB05_36772</name>
</gene>
<dbReference type="InterPro" id="IPR013083">
    <property type="entry name" value="Znf_RING/FYVE/PHD"/>
</dbReference>
<keyword evidence="3" id="KW-0862">Zinc</keyword>
<feature type="transmembrane region" description="Helical" evidence="6">
    <location>
        <begin position="251"/>
        <end position="272"/>
    </location>
</feature>
<dbReference type="SMART" id="SM00184">
    <property type="entry name" value="RING"/>
    <property type="match status" value="1"/>
</dbReference>
<keyword evidence="7" id="KW-0732">Signal</keyword>